<dbReference type="InterPro" id="IPR056672">
    <property type="entry name" value="DUF7770"/>
</dbReference>
<dbReference type="Pfam" id="PF24968">
    <property type="entry name" value="DUF7770"/>
    <property type="match status" value="1"/>
</dbReference>
<evidence type="ECO:0000313" key="2">
    <source>
        <dbReference type="EMBL" id="KIY70687.1"/>
    </source>
</evidence>
<organism evidence="2 3">
    <name type="scientific">Cylindrobasidium torrendii FP15055 ss-10</name>
    <dbReference type="NCBI Taxonomy" id="1314674"/>
    <lineage>
        <taxon>Eukaryota</taxon>
        <taxon>Fungi</taxon>
        <taxon>Dikarya</taxon>
        <taxon>Basidiomycota</taxon>
        <taxon>Agaricomycotina</taxon>
        <taxon>Agaricomycetes</taxon>
        <taxon>Agaricomycetidae</taxon>
        <taxon>Agaricales</taxon>
        <taxon>Marasmiineae</taxon>
        <taxon>Physalacriaceae</taxon>
        <taxon>Cylindrobasidium</taxon>
    </lineage>
</organism>
<accession>A0A0D7BJQ0</accession>
<proteinExistence type="predicted"/>
<feature type="domain" description="DUF7770" evidence="1">
    <location>
        <begin position="61"/>
        <end position="218"/>
    </location>
</feature>
<dbReference type="STRING" id="1314674.A0A0D7BJQ0"/>
<evidence type="ECO:0000313" key="3">
    <source>
        <dbReference type="Proteomes" id="UP000054007"/>
    </source>
</evidence>
<evidence type="ECO:0000259" key="1">
    <source>
        <dbReference type="Pfam" id="PF24968"/>
    </source>
</evidence>
<keyword evidence="3" id="KW-1185">Reference proteome</keyword>
<dbReference type="Proteomes" id="UP000054007">
    <property type="component" value="Unassembled WGS sequence"/>
</dbReference>
<reference evidence="2 3" key="1">
    <citation type="journal article" date="2015" name="Fungal Genet. Biol.">
        <title>Evolution of novel wood decay mechanisms in Agaricales revealed by the genome sequences of Fistulina hepatica and Cylindrobasidium torrendii.</title>
        <authorList>
            <person name="Floudas D."/>
            <person name="Held B.W."/>
            <person name="Riley R."/>
            <person name="Nagy L.G."/>
            <person name="Koehler G."/>
            <person name="Ransdell A.S."/>
            <person name="Younus H."/>
            <person name="Chow J."/>
            <person name="Chiniquy J."/>
            <person name="Lipzen A."/>
            <person name="Tritt A."/>
            <person name="Sun H."/>
            <person name="Haridas S."/>
            <person name="LaButti K."/>
            <person name="Ohm R.A."/>
            <person name="Kues U."/>
            <person name="Blanchette R.A."/>
            <person name="Grigoriev I.V."/>
            <person name="Minto R.E."/>
            <person name="Hibbett D.S."/>
        </authorList>
    </citation>
    <scope>NUCLEOTIDE SEQUENCE [LARGE SCALE GENOMIC DNA]</scope>
    <source>
        <strain evidence="2 3">FP15055 ss-10</strain>
    </source>
</reference>
<dbReference type="EMBL" id="KN880464">
    <property type="protein sequence ID" value="KIY70687.1"/>
    <property type="molecule type" value="Genomic_DNA"/>
</dbReference>
<dbReference type="OrthoDB" id="3527137at2759"/>
<name>A0A0D7BJQ0_9AGAR</name>
<protein>
    <recommendedName>
        <fullName evidence="1">DUF7770 domain-containing protein</fullName>
    </recommendedName>
</protein>
<sequence length="218" mass="25082">MILTATSLALDAPSRSQLPSTMSNKIDSVREYIDRYPYAPDCHWEAEEFDLDILPSRVQCVHFCAAGNDNDNHTRKEPVNHWMFFLQTSDASSVRVSISSGETSAHPSLIELSSKRYIVSRYSPAVLSFSVALNVTVEAIFRLIIMRGRDRYYFNDEGIGCRWWTYCVAKDMEQMGWIEQDASTRVYQTASYYYPRKRRDAQGSLEPTVCPIRQGKFF</sequence>
<gene>
    <name evidence="2" type="ORF">CYLTODRAFT_370558</name>
</gene>
<dbReference type="AlphaFoldDB" id="A0A0D7BJQ0"/>